<evidence type="ECO:0000313" key="2">
    <source>
        <dbReference type="Proteomes" id="UP000245207"/>
    </source>
</evidence>
<dbReference type="AlphaFoldDB" id="A0A2U1KFS5"/>
<organism evidence="1 2">
    <name type="scientific">Artemisia annua</name>
    <name type="common">Sweet wormwood</name>
    <dbReference type="NCBI Taxonomy" id="35608"/>
    <lineage>
        <taxon>Eukaryota</taxon>
        <taxon>Viridiplantae</taxon>
        <taxon>Streptophyta</taxon>
        <taxon>Embryophyta</taxon>
        <taxon>Tracheophyta</taxon>
        <taxon>Spermatophyta</taxon>
        <taxon>Magnoliopsida</taxon>
        <taxon>eudicotyledons</taxon>
        <taxon>Gunneridae</taxon>
        <taxon>Pentapetalae</taxon>
        <taxon>asterids</taxon>
        <taxon>campanulids</taxon>
        <taxon>Asterales</taxon>
        <taxon>Asteraceae</taxon>
        <taxon>Asteroideae</taxon>
        <taxon>Anthemideae</taxon>
        <taxon>Artemisiinae</taxon>
        <taxon>Artemisia</taxon>
    </lineage>
</organism>
<dbReference type="Proteomes" id="UP000245207">
    <property type="component" value="Unassembled WGS sequence"/>
</dbReference>
<name>A0A2U1KFS5_ARTAN</name>
<reference evidence="1 2" key="1">
    <citation type="journal article" date="2018" name="Mol. Plant">
        <title>The genome of Artemisia annua provides insight into the evolution of Asteraceae family and artemisinin biosynthesis.</title>
        <authorList>
            <person name="Shen Q."/>
            <person name="Zhang L."/>
            <person name="Liao Z."/>
            <person name="Wang S."/>
            <person name="Yan T."/>
            <person name="Shi P."/>
            <person name="Liu M."/>
            <person name="Fu X."/>
            <person name="Pan Q."/>
            <person name="Wang Y."/>
            <person name="Lv Z."/>
            <person name="Lu X."/>
            <person name="Zhang F."/>
            <person name="Jiang W."/>
            <person name="Ma Y."/>
            <person name="Chen M."/>
            <person name="Hao X."/>
            <person name="Li L."/>
            <person name="Tang Y."/>
            <person name="Lv G."/>
            <person name="Zhou Y."/>
            <person name="Sun X."/>
            <person name="Brodelius P.E."/>
            <person name="Rose J.K.C."/>
            <person name="Tang K."/>
        </authorList>
    </citation>
    <scope>NUCLEOTIDE SEQUENCE [LARGE SCALE GENOMIC DNA]</scope>
    <source>
        <strain evidence="2">cv. Huhao1</strain>
        <tissue evidence="1">Leaf</tissue>
    </source>
</reference>
<accession>A0A2U1KFS5</accession>
<dbReference type="OrthoDB" id="106784at2759"/>
<comment type="caution">
    <text evidence="1">The sequence shown here is derived from an EMBL/GenBank/DDBJ whole genome shotgun (WGS) entry which is preliminary data.</text>
</comment>
<dbReference type="STRING" id="35608.A0A2U1KFS5"/>
<keyword evidence="2" id="KW-1185">Reference proteome</keyword>
<protein>
    <submittedName>
        <fullName evidence="1">Zinc finger, CCHC-type, Zinc finger, RING/FYVE/PHD-type, DWNN domain protein</fullName>
    </submittedName>
</protein>
<dbReference type="EMBL" id="PKPP01019690">
    <property type="protein sequence ID" value="PWA35627.1"/>
    <property type="molecule type" value="Genomic_DNA"/>
</dbReference>
<evidence type="ECO:0000313" key="1">
    <source>
        <dbReference type="EMBL" id="PWA35627.1"/>
    </source>
</evidence>
<sequence length="135" mass="15183">MNNVLLVMLVEQKYASMGAEIGYLIQVQLQHKIKQEAEQFRHWKAYCEKELLQATSCTKNDFDGAGICEVLIPTTRCPKCSSTKYRVEHLLPNLSIRHAIEPFLESQVPASAPETDLQKYVPGLAYGTKKVGKGE</sequence>
<gene>
    <name evidence="1" type="ORF">CTI12_AA608430</name>
</gene>
<proteinExistence type="predicted"/>